<keyword evidence="8" id="KW-0406">Ion transport</keyword>
<dbReference type="PIRSF" id="PIRSF006603">
    <property type="entry name" value="DinF"/>
    <property type="match status" value="1"/>
</dbReference>
<organism evidence="13 14">
    <name type="scientific">Photobacterium toruni</name>
    <dbReference type="NCBI Taxonomy" id="1935446"/>
    <lineage>
        <taxon>Bacteria</taxon>
        <taxon>Pseudomonadati</taxon>
        <taxon>Pseudomonadota</taxon>
        <taxon>Gammaproteobacteria</taxon>
        <taxon>Vibrionales</taxon>
        <taxon>Vibrionaceae</taxon>
        <taxon>Photobacterium</taxon>
    </lineage>
</organism>
<protein>
    <recommendedName>
        <fullName evidence="2">Multidrug resistance protein NorM</fullName>
    </recommendedName>
    <alternativeName>
        <fullName evidence="11">Multidrug-efflux transporter</fullName>
    </alternativeName>
    <alternativeName>
        <fullName evidence="10">Na(+)/drug antiporter</fullName>
    </alternativeName>
</protein>
<dbReference type="InterPro" id="IPR002528">
    <property type="entry name" value="MATE_fam"/>
</dbReference>
<dbReference type="NCBIfam" id="TIGR00797">
    <property type="entry name" value="matE"/>
    <property type="match status" value="1"/>
</dbReference>
<feature type="transmembrane region" description="Helical" evidence="12">
    <location>
        <begin position="127"/>
        <end position="143"/>
    </location>
</feature>
<feature type="transmembrane region" description="Helical" evidence="12">
    <location>
        <begin position="88"/>
        <end position="107"/>
    </location>
</feature>
<evidence type="ECO:0000256" key="1">
    <source>
        <dbReference type="ARBA" id="ARBA00004429"/>
    </source>
</evidence>
<evidence type="ECO:0000256" key="6">
    <source>
        <dbReference type="ARBA" id="ARBA00022692"/>
    </source>
</evidence>
<evidence type="ECO:0000313" key="14">
    <source>
        <dbReference type="Proteomes" id="UP000191116"/>
    </source>
</evidence>
<keyword evidence="9 12" id="KW-0472">Membrane</keyword>
<evidence type="ECO:0000256" key="10">
    <source>
        <dbReference type="ARBA" id="ARBA00030855"/>
    </source>
</evidence>
<dbReference type="InterPro" id="IPR048279">
    <property type="entry name" value="MdtK-like"/>
</dbReference>
<evidence type="ECO:0000256" key="8">
    <source>
        <dbReference type="ARBA" id="ARBA00023065"/>
    </source>
</evidence>
<feature type="transmembrane region" description="Helical" evidence="12">
    <location>
        <begin position="315"/>
        <end position="335"/>
    </location>
</feature>
<keyword evidence="7 12" id="KW-1133">Transmembrane helix</keyword>
<feature type="transmembrane region" description="Helical" evidence="12">
    <location>
        <begin position="53"/>
        <end position="76"/>
    </location>
</feature>
<dbReference type="InterPro" id="IPR050222">
    <property type="entry name" value="MATE_MdtK"/>
</dbReference>
<dbReference type="GO" id="GO:0005886">
    <property type="term" value="C:plasma membrane"/>
    <property type="evidence" value="ECO:0007669"/>
    <property type="project" value="UniProtKB-SubCell"/>
</dbReference>
<feature type="transmembrane region" description="Helical" evidence="12">
    <location>
        <begin position="240"/>
        <end position="262"/>
    </location>
</feature>
<dbReference type="EMBL" id="FUWP01000006">
    <property type="protein sequence ID" value="SKA29263.1"/>
    <property type="molecule type" value="Genomic_DNA"/>
</dbReference>
<proteinExistence type="predicted"/>
<dbReference type="PANTHER" id="PTHR43298:SF2">
    <property type="entry name" value="FMN_FAD EXPORTER YEEO-RELATED"/>
    <property type="match status" value="1"/>
</dbReference>
<evidence type="ECO:0000256" key="9">
    <source>
        <dbReference type="ARBA" id="ARBA00023136"/>
    </source>
</evidence>
<sequence length="458" mass="49821">MNNYFKVAFQILKLSTPIFIAAIAQTAMGFIDTVMAGGVSATDMAAVAVASSIWLPSILFGVGLLMVIVPVVARLNGSGKREQIPNEVKAGFIIAILLSIPTIYLLYKSGIVINYMDTEPVLAEKTIGYLHAILFAVPALLLFQTLKSFSEGLSYTVPGMIIGFIGLLLNIPLNWIFVYGKMGIPPLGGVGCGIATAIVYWFMFFIMLFYTQSNKKLKTFRILQLSTLPSIRTILNLVKLGLPIALSMFFEVSLFAIIALLIAPLGSTIVAAHQIAMNYSTLIYMLPMSIGSAASIKISHAIGRGNIERAKTISLCGLLIGISVALCTAILTVIFKHEISRLYTDSPTVIIIAEQLLLLSAIYQCSDAVQVVASGILRGYKDMKAIFICTFIAYWIIGLPIGYLLGDTNFIHSAMGANGYWIGFILGLTAAAAMLGIRMRLIHNTYDRKKHQRLNNIE</sequence>
<keyword evidence="3" id="KW-0813">Transport</keyword>
<name>A0A1T4SM85_9GAMM</name>
<evidence type="ECO:0000256" key="12">
    <source>
        <dbReference type="SAM" id="Phobius"/>
    </source>
</evidence>
<keyword evidence="4" id="KW-0050">Antiport</keyword>
<feature type="transmembrane region" description="Helical" evidence="12">
    <location>
        <begin position="418"/>
        <end position="441"/>
    </location>
</feature>
<dbReference type="GO" id="GO:0015297">
    <property type="term" value="F:antiporter activity"/>
    <property type="evidence" value="ECO:0007669"/>
    <property type="project" value="UniProtKB-KW"/>
</dbReference>
<dbReference type="RefSeq" id="WP_080174497.1">
    <property type="nucleotide sequence ID" value="NZ_AP024854.1"/>
</dbReference>
<evidence type="ECO:0000256" key="5">
    <source>
        <dbReference type="ARBA" id="ARBA00022475"/>
    </source>
</evidence>
<feature type="transmembrane region" description="Helical" evidence="12">
    <location>
        <begin position="282"/>
        <end position="303"/>
    </location>
</feature>
<evidence type="ECO:0000256" key="11">
    <source>
        <dbReference type="ARBA" id="ARBA00031636"/>
    </source>
</evidence>
<feature type="transmembrane region" description="Helical" evidence="12">
    <location>
        <begin position="184"/>
        <end position="211"/>
    </location>
</feature>
<dbReference type="CDD" id="cd13131">
    <property type="entry name" value="MATE_NorM_like"/>
    <property type="match status" value="1"/>
</dbReference>
<dbReference type="GO" id="GO:0042910">
    <property type="term" value="F:xenobiotic transmembrane transporter activity"/>
    <property type="evidence" value="ECO:0007669"/>
    <property type="project" value="InterPro"/>
</dbReference>
<evidence type="ECO:0000256" key="4">
    <source>
        <dbReference type="ARBA" id="ARBA00022449"/>
    </source>
</evidence>
<feature type="transmembrane region" description="Helical" evidence="12">
    <location>
        <begin position="347"/>
        <end position="365"/>
    </location>
</feature>
<comment type="subcellular location">
    <subcellularLocation>
        <location evidence="1">Cell inner membrane</location>
        <topology evidence="1">Multi-pass membrane protein</topology>
    </subcellularLocation>
</comment>
<evidence type="ECO:0000256" key="3">
    <source>
        <dbReference type="ARBA" id="ARBA00022448"/>
    </source>
</evidence>
<dbReference type="GO" id="GO:0006811">
    <property type="term" value="P:monoatomic ion transport"/>
    <property type="evidence" value="ECO:0007669"/>
    <property type="project" value="UniProtKB-KW"/>
</dbReference>
<accession>A0A1T4SM85</accession>
<dbReference type="AlphaFoldDB" id="A0A1T4SM85"/>
<evidence type="ECO:0000256" key="2">
    <source>
        <dbReference type="ARBA" id="ARBA00013489"/>
    </source>
</evidence>
<dbReference type="PANTHER" id="PTHR43298">
    <property type="entry name" value="MULTIDRUG RESISTANCE PROTEIN NORM-RELATED"/>
    <property type="match status" value="1"/>
</dbReference>
<keyword evidence="5" id="KW-1003">Cell membrane</keyword>
<dbReference type="OrthoDB" id="9780160at2"/>
<feature type="transmembrane region" description="Helical" evidence="12">
    <location>
        <begin position="385"/>
        <end position="406"/>
    </location>
</feature>
<evidence type="ECO:0000256" key="7">
    <source>
        <dbReference type="ARBA" id="ARBA00022989"/>
    </source>
</evidence>
<feature type="transmembrane region" description="Helical" evidence="12">
    <location>
        <begin position="155"/>
        <end position="178"/>
    </location>
</feature>
<dbReference type="Pfam" id="PF01554">
    <property type="entry name" value="MatE"/>
    <property type="match status" value="2"/>
</dbReference>
<dbReference type="Proteomes" id="UP000191116">
    <property type="component" value="Unassembled WGS sequence"/>
</dbReference>
<gene>
    <name evidence="13" type="primary">norM_2</name>
    <name evidence="13" type="ORF">CZ814_01649</name>
</gene>
<keyword evidence="6 12" id="KW-0812">Transmembrane</keyword>
<evidence type="ECO:0000313" key="13">
    <source>
        <dbReference type="EMBL" id="SKA29263.1"/>
    </source>
</evidence>
<reference evidence="13 14" key="1">
    <citation type="submission" date="2017-02" db="EMBL/GenBank/DDBJ databases">
        <authorList>
            <person name="Peterson S.W."/>
        </authorList>
    </citation>
    <scope>NUCLEOTIDE SEQUENCE [LARGE SCALE GENOMIC DNA]</scope>
    <source>
        <strain evidence="13 14">CECT 9189</strain>
    </source>
</reference>